<sequence length="133" mass="15183">MVEDSHSVYVKTFQVQVQAWKVAKHVVSCYGLVSPVGQVIRCVCSGELERVKEIEKLASLQRAKQIFKTLDPKDRSKRILIDGECRLPSHEESVVEFFVVVHEVVDDVEEEEEQRSLEVKRSLCGTRAPLVKM</sequence>
<evidence type="ECO:0000313" key="2">
    <source>
        <dbReference type="Proteomes" id="UP001341840"/>
    </source>
</evidence>
<organism evidence="1 2">
    <name type="scientific">Stylosanthes scabra</name>
    <dbReference type="NCBI Taxonomy" id="79078"/>
    <lineage>
        <taxon>Eukaryota</taxon>
        <taxon>Viridiplantae</taxon>
        <taxon>Streptophyta</taxon>
        <taxon>Embryophyta</taxon>
        <taxon>Tracheophyta</taxon>
        <taxon>Spermatophyta</taxon>
        <taxon>Magnoliopsida</taxon>
        <taxon>eudicotyledons</taxon>
        <taxon>Gunneridae</taxon>
        <taxon>Pentapetalae</taxon>
        <taxon>rosids</taxon>
        <taxon>fabids</taxon>
        <taxon>Fabales</taxon>
        <taxon>Fabaceae</taxon>
        <taxon>Papilionoideae</taxon>
        <taxon>50 kb inversion clade</taxon>
        <taxon>dalbergioids sensu lato</taxon>
        <taxon>Dalbergieae</taxon>
        <taxon>Pterocarpus clade</taxon>
        <taxon>Stylosanthes</taxon>
    </lineage>
</organism>
<protein>
    <submittedName>
        <fullName evidence="1">Uncharacterized protein</fullName>
    </submittedName>
</protein>
<comment type="caution">
    <text evidence="1">The sequence shown here is derived from an EMBL/GenBank/DDBJ whole genome shotgun (WGS) entry which is preliminary data.</text>
</comment>
<evidence type="ECO:0000313" key="1">
    <source>
        <dbReference type="EMBL" id="MED6108274.1"/>
    </source>
</evidence>
<reference evidence="1 2" key="1">
    <citation type="journal article" date="2023" name="Plants (Basel)">
        <title>Bridging the Gap: Combining Genomics and Transcriptomics Approaches to Understand Stylosanthes scabra, an Orphan Legume from the Brazilian Caatinga.</title>
        <authorList>
            <person name="Ferreira-Neto J.R.C."/>
            <person name="da Silva M.D."/>
            <person name="Binneck E."/>
            <person name="de Melo N.F."/>
            <person name="da Silva R.H."/>
            <person name="de Melo A.L.T.M."/>
            <person name="Pandolfi V."/>
            <person name="Bustamante F.O."/>
            <person name="Brasileiro-Vidal A.C."/>
            <person name="Benko-Iseppon A.M."/>
        </authorList>
    </citation>
    <scope>NUCLEOTIDE SEQUENCE [LARGE SCALE GENOMIC DNA]</scope>
    <source>
        <tissue evidence="1">Leaves</tissue>
    </source>
</reference>
<keyword evidence="2" id="KW-1185">Reference proteome</keyword>
<name>A0ABU6QAK3_9FABA</name>
<proteinExistence type="predicted"/>
<accession>A0ABU6QAK3</accession>
<dbReference type="Proteomes" id="UP001341840">
    <property type="component" value="Unassembled WGS sequence"/>
</dbReference>
<gene>
    <name evidence="1" type="ORF">PIB30_022231</name>
</gene>
<dbReference type="EMBL" id="JASCZI010000075">
    <property type="protein sequence ID" value="MED6108274.1"/>
    <property type="molecule type" value="Genomic_DNA"/>
</dbReference>